<name>A0A4Q1JXT7_9GAMM</name>
<feature type="transmembrane region" description="Helical" evidence="8">
    <location>
        <begin position="223"/>
        <end position="243"/>
    </location>
</feature>
<evidence type="ECO:0000256" key="7">
    <source>
        <dbReference type="PIRSR" id="PIRSR600715-1"/>
    </source>
</evidence>
<feature type="transmembrane region" description="Helical" evidence="8">
    <location>
        <begin position="165"/>
        <end position="189"/>
    </location>
</feature>
<dbReference type="OrthoDB" id="9783652at2"/>
<feature type="transmembrane region" description="Helical" evidence="8">
    <location>
        <begin position="298"/>
        <end position="317"/>
    </location>
</feature>
<keyword evidence="10" id="KW-1185">Reference proteome</keyword>
<dbReference type="Pfam" id="PF00953">
    <property type="entry name" value="Glycos_transf_4"/>
    <property type="match status" value="1"/>
</dbReference>
<sequence length="322" mass="33943">MTPASLALWAGCCALTAVLTWMAIRYAKRAGLIDAPGERRSHVQATPRGGGVAIVVVMGLASLLLCLAGRLAVVEVALALAGLGLVAVPGWIDDHRSLPVWPRLLAHALAAVCVAVLAWRASQSLLHAAVGFAASLALVNIWNFMDGINGIATTQAGLVAAGFAVLLWPSAWAMLALCLVACALGFLPFNFPRARIFLGDVGSGSLGYLLALFGVLAWPASGWSLAVVLPLIAFAVDAGFTLLRRMLAGERWWTPHASHAYQRLARRWGHPAVTGAYGLFTACAVLVALQFSTPLSPLPLLLALLLLVSAAAAWWKVTRHWA</sequence>
<dbReference type="PANTHER" id="PTHR22926">
    <property type="entry name" value="PHOSPHO-N-ACETYLMURAMOYL-PENTAPEPTIDE-TRANSFERASE"/>
    <property type="match status" value="1"/>
</dbReference>
<evidence type="ECO:0000256" key="2">
    <source>
        <dbReference type="ARBA" id="ARBA00022475"/>
    </source>
</evidence>
<dbReference type="GO" id="GO:0071555">
    <property type="term" value="P:cell wall organization"/>
    <property type="evidence" value="ECO:0007669"/>
    <property type="project" value="TreeGrafter"/>
</dbReference>
<keyword evidence="3 9" id="KW-0808">Transferase</keyword>
<keyword evidence="6 8" id="KW-0472">Membrane</keyword>
<dbReference type="GO" id="GO:0046872">
    <property type="term" value="F:metal ion binding"/>
    <property type="evidence" value="ECO:0007669"/>
    <property type="project" value="UniProtKB-KW"/>
</dbReference>
<feature type="transmembrane region" description="Helical" evidence="8">
    <location>
        <begin position="45"/>
        <end position="65"/>
    </location>
</feature>
<gene>
    <name evidence="9" type="ORF">EPA99_06035</name>
</gene>
<comment type="caution">
    <text evidence="9">The sequence shown here is derived from an EMBL/GenBank/DDBJ whole genome shotgun (WGS) entry which is preliminary data.</text>
</comment>
<keyword evidence="7" id="KW-0479">Metal-binding</keyword>
<evidence type="ECO:0000313" key="9">
    <source>
        <dbReference type="EMBL" id="RXR07466.1"/>
    </source>
</evidence>
<reference evidence="9 10" key="1">
    <citation type="submission" date="2019-01" db="EMBL/GenBank/DDBJ databases">
        <title>Pseudoxanthomonas composti sp. nov., isolated from compost.</title>
        <authorList>
            <person name="Yang G."/>
        </authorList>
    </citation>
    <scope>NUCLEOTIDE SEQUENCE [LARGE SCALE GENOMIC DNA]</scope>
    <source>
        <strain evidence="9 10">GSS15</strain>
    </source>
</reference>
<evidence type="ECO:0000256" key="5">
    <source>
        <dbReference type="ARBA" id="ARBA00022989"/>
    </source>
</evidence>
<evidence type="ECO:0000256" key="8">
    <source>
        <dbReference type="SAM" id="Phobius"/>
    </source>
</evidence>
<keyword evidence="7" id="KW-0460">Magnesium</keyword>
<evidence type="ECO:0000256" key="6">
    <source>
        <dbReference type="ARBA" id="ARBA00023136"/>
    </source>
</evidence>
<dbReference type="EMBL" id="SAWZ01000002">
    <property type="protein sequence ID" value="RXR07466.1"/>
    <property type="molecule type" value="Genomic_DNA"/>
</dbReference>
<keyword evidence="2" id="KW-1003">Cell membrane</keyword>
<dbReference type="GO" id="GO:0016780">
    <property type="term" value="F:phosphotransferase activity, for other substituted phosphate groups"/>
    <property type="evidence" value="ECO:0007669"/>
    <property type="project" value="InterPro"/>
</dbReference>
<dbReference type="AlphaFoldDB" id="A0A4Q1JXT7"/>
<evidence type="ECO:0000256" key="4">
    <source>
        <dbReference type="ARBA" id="ARBA00022692"/>
    </source>
</evidence>
<keyword evidence="5 8" id="KW-1133">Transmembrane helix</keyword>
<feature type="transmembrane region" description="Helical" evidence="8">
    <location>
        <begin position="125"/>
        <end position="145"/>
    </location>
</feature>
<dbReference type="GO" id="GO:0005886">
    <property type="term" value="C:plasma membrane"/>
    <property type="evidence" value="ECO:0007669"/>
    <property type="project" value="UniProtKB-SubCell"/>
</dbReference>
<evidence type="ECO:0000256" key="1">
    <source>
        <dbReference type="ARBA" id="ARBA00004651"/>
    </source>
</evidence>
<protein>
    <submittedName>
        <fullName evidence="9">Glycosyltransferase family 4 protein</fullName>
    </submittedName>
</protein>
<feature type="binding site" evidence="7">
    <location>
        <position position="200"/>
    </location>
    <ligand>
        <name>Mg(2+)</name>
        <dbReference type="ChEBI" id="CHEBI:18420"/>
    </ligand>
</feature>
<keyword evidence="4 8" id="KW-0812">Transmembrane</keyword>
<comment type="cofactor">
    <cofactor evidence="7">
        <name>Mg(2+)</name>
        <dbReference type="ChEBI" id="CHEBI:18420"/>
    </cofactor>
</comment>
<feature type="transmembrane region" description="Helical" evidence="8">
    <location>
        <begin position="72"/>
        <end position="92"/>
    </location>
</feature>
<feature type="transmembrane region" description="Helical" evidence="8">
    <location>
        <begin position="98"/>
        <end position="118"/>
    </location>
</feature>
<dbReference type="GO" id="GO:0009103">
    <property type="term" value="P:lipopolysaccharide biosynthetic process"/>
    <property type="evidence" value="ECO:0007669"/>
    <property type="project" value="TreeGrafter"/>
</dbReference>
<feature type="transmembrane region" description="Helical" evidence="8">
    <location>
        <begin position="272"/>
        <end position="292"/>
    </location>
</feature>
<comment type="subcellular location">
    <subcellularLocation>
        <location evidence="1">Cell membrane</location>
        <topology evidence="1">Multi-pass membrane protein</topology>
    </subcellularLocation>
</comment>
<evidence type="ECO:0000256" key="3">
    <source>
        <dbReference type="ARBA" id="ARBA00022679"/>
    </source>
</evidence>
<accession>A0A4Q1JXT7</accession>
<dbReference type="PANTHER" id="PTHR22926:SF3">
    <property type="entry name" value="UNDECAPRENYL-PHOSPHATE ALPHA-N-ACETYLGLUCOSAMINYL 1-PHOSPHATE TRANSFERASE"/>
    <property type="match status" value="1"/>
</dbReference>
<dbReference type="GO" id="GO:0044038">
    <property type="term" value="P:cell wall macromolecule biosynthetic process"/>
    <property type="evidence" value="ECO:0007669"/>
    <property type="project" value="TreeGrafter"/>
</dbReference>
<proteinExistence type="predicted"/>
<evidence type="ECO:0000313" key="10">
    <source>
        <dbReference type="Proteomes" id="UP000289784"/>
    </source>
</evidence>
<dbReference type="CDD" id="cd06854">
    <property type="entry name" value="GT_WbpL_WbcO_like"/>
    <property type="match status" value="1"/>
</dbReference>
<organism evidence="9 10">
    <name type="scientific">Pseudoxanthomonas composti</name>
    <dbReference type="NCBI Taxonomy" id="2137479"/>
    <lineage>
        <taxon>Bacteria</taxon>
        <taxon>Pseudomonadati</taxon>
        <taxon>Pseudomonadota</taxon>
        <taxon>Gammaproteobacteria</taxon>
        <taxon>Lysobacterales</taxon>
        <taxon>Lysobacteraceae</taxon>
        <taxon>Pseudoxanthomonas</taxon>
    </lineage>
</organism>
<feature type="binding site" evidence="7">
    <location>
        <position position="143"/>
    </location>
    <ligand>
        <name>Mg(2+)</name>
        <dbReference type="ChEBI" id="CHEBI:18420"/>
    </ligand>
</feature>
<dbReference type="Proteomes" id="UP000289784">
    <property type="component" value="Unassembled WGS sequence"/>
</dbReference>
<feature type="transmembrane region" description="Helical" evidence="8">
    <location>
        <begin position="196"/>
        <end position="217"/>
    </location>
</feature>
<dbReference type="InterPro" id="IPR000715">
    <property type="entry name" value="Glycosyl_transferase_4"/>
</dbReference>